<evidence type="ECO:0000313" key="2">
    <source>
        <dbReference type="EMBL" id="RZF45502.1"/>
    </source>
</evidence>
<feature type="non-terminal residue" evidence="2">
    <location>
        <position position="131"/>
    </location>
</feature>
<dbReference type="Proteomes" id="UP000291343">
    <property type="component" value="Unassembled WGS sequence"/>
</dbReference>
<evidence type="ECO:0000313" key="3">
    <source>
        <dbReference type="Proteomes" id="UP000291343"/>
    </source>
</evidence>
<organism evidence="2 3">
    <name type="scientific">Laodelphax striatellus</name>
    <name type="common">Small brown planthopper</name>
    <name type="synonym">Delphax striatella</name>
    <dbReference type="NCBI Taxonomy" id="195883"/>
    <lineage>
        <taxon>Eukaryota</taxon>
        <taxon>Metazoa</taxon>
        <taxon>Ecdysozoa</taxon>
        <taxon>Arthropoda</taxon>
        <taxon>Hexapoda</taxon>
        <taxon>Insecta</taxon>
        <taxon>Pterygota</taxon>
        <taxon>Neoptera</taxon>
        <taxon>Paraneoptera</taxon>
        <taxon>Hemiptera</taxon>
        <taxon>Auchenorrhyncha</taxon>
        <taxon>Fulgoroidea</taxon>
        <taxon>Delphacidae</taxon>
        <taxon>Criomorphinae</taxon>
        <taxon>Laodelphax</taxon>
    </lineage>
</organism>
<protein>
    <submittedName>
        <fullName evidence="2">Uncharacterized protein</fullName>
    </submittedName>
</protein>
<dbReference type="AlphaFoldDB" id="A0A482XIA7"/>
<keyword evidence="3" id="KW-1185">Reference proteome</keyword>
<feature type="chain" id="PRO_5019776245" evidence="1">
    <location>
        <begin position="20"/>
        <end position="131"/>
    </location>
</feature>
<gene>
    <name evidence="2" type="ORF">LSTR_LSTR016968</name>
</gene>
<comment type="caution">
    <text evidence="2">The sequence shown here is derived from an EMBL/GenBank/DDBJ whole genome shotgun (WGS) entry which is preliminary data.</text>
</comment>
<feature type="signal peptide" evidence="1">
    <location>
        <begin position="1"/>
        <end position="19"/>
    </location>
</feature>
<accession>A0A482XIA7</accession>
<keyword evidence="1" id="KW-0732">Signal</keyword>
<sequence length="131" mass="15380">MSFMSVVVYLLPLFILCEASSESYLLLPPVDEYDYDDDYDYGLSQSNESQSLHNFLVHLNTHRDTFKLHLLECLHVDAFDDPSCSVIFKFSGWRIYLSRLYNEECLRKSARDEALEESCKKLNEQMESNME</sequence>
<evidence type="ECO:0000256" key="1">
    <source>
        <dbReference type="SAM" id="SignalP"/>
    </source>
</evidence>
<reference evidence="2 3" key="1">
    <citation type="journal article" date="2017" name="Gigascience">
        <title>Genome sequence of the small brown planthopper, Laodelphax striatellus.</title>
        <authorList>
            <person name="Zhu J."/>
            <person name="Jiang F."/>
            <person name="Wang X."/>
            <person name="Yang P."/>
            <person name="Bao Y."/>
            <person name="Zhao W."/>
            <person name="Wang W."/>
            <person name="Lu H."/>
            <person name="Wang Q."/>
            <person name="Cui N."/>
            <person name="Li J."/>
            <person name="Chen X."/>
            <person name="Luo L."/>
            <person name="Yu J."/>
            <person name="Kang L."/>
            <person name="Cui F."/>
        </authorList>
    </citation>
    <scope>NUCLEOTIDE SEQUENCE [LARGE SCALE GENOMIC DNA]</scope>
    <source>
        <strain evidence="2">Lst14</strain>
    </source>
</reference>
<name>A0A482XIA7_LAOST</name>
<proteinExistence type="predicted"/>
<dbReference type="InParanoid" id="A0A482XIA7"/>
<dbReference type="EMBL" id="QKKF02009024">
    <property type="protein sequence ID" value="RZF45502.1"/>
    <property type="molecule type" value="Genomic_DNA"/>
</dbReference>